<dbReference type="SMART" id="SM00906">
    <property type="entry name" value="Fungal_trans"/>
    <property type="match status" value="1"/>
</dbReference>
<dbReference type="SMART" id="SM00066">
    <property type="entry name" value="GAL4"/>
    <property type="match status" value="1"/>
</dbReference>
<evidence type="ECO:0000256" key="8">
    <source>
        <dbReference type="SAM" id="MobiDB-lite"/>
    </source>
</evidence>
<evidence type="ECO:0000256" key="4">
    <source>
        <dbReference type="ARBA" id="ARBA00023015"/>
    </source>
</evidence>
<protein>
    <recommendedName>
        <fullName evidence="9">Zn(2)-C6 fungal-type domain-containing protein</fullName>
    </recommendedName>
</protein>
<evidence type="ECO:0000256" key="2">
    <source>
        <dbReference type="ARBA" id="ARBA00022723"/>
    </source>
</evidence>
<dbReference type="InterPro" id="IPR036864">
    <property type="entry name" value="Zn2-C6_fun-type_DNA-bd_sf"/>
</dbReference>
<dbReference type="InterPro" id="IPR052202">
    <property type="entry name" value="Yeast_MetPath_Reg"/>
</dbReference>
<dbReference type="PROSITE" id="PS00463">
    <property type="entry name" value="ZN2_CY6_FUNGAL_1"/>
    <property type="match status" value="1"/>
</dbReference>
<dbReference type="InterPro" id="IPR007219">
    <property type="entry name" value="XnlR_reg_dom"/>
</dbReference>
<dbReference type="Pfam" id="PF04082">
    <property type="entry name" value="Fungal_trans"/>
    <property type="match status" value="1"/>
</dbReference>
<evidence type="ECO:0000256" key="6">
    <source>
        <dbReference type="ARBA" id="ARBA00023163"/>
    </source>
</evidence>
<dbReference type="CDD" id="cd12148">
    <property type="entry name" value="fungal_TF_MHR"/>
    <property type="match status" value="1"/>
</dbReference>
<proteinExistence type="predicted"/>
<dbReference type="STRING" id="1448320.A0A319DGJ3"/>
<keyword evidence="5" id="KW-0238">DNA-binding</keyword>
<dbReference type="Gene3D" id="4.10.240.10">
    <property type="entry name" value="Zn(2)-C6 fungal-type DNA-binding domain"/>
    <property type="match status" value="1"/>
</dbReference>
<dbReference type="SUPFAM" id="SSF57701">
    <property type="entry name" value="Zn2/Cys6 DNA-binding domain"/>
    <property type="match status" value="1"/>
</dbReference>
<comment type="subcellular location">
    <subcellularLocation>
        <location evidence="1">Nucleus</location>
    </subcellularLocation>
</comment>
<evidence type="ECO:0000313" key="11">
    <source>
        <dbReference type="Proteomes" id="UP000247810"/>
    </source>
</evidence>
<dbReference type="InterPro" id="IPR001138">
    <property type="entry name" value="Zn2Cys6_DnaBD"/>
</dbReference>
<evidence type="ECO:0000256" key="1">
    <source>
        <dbReference type="ARBA" id="ARBA00004123"/>
    </source>
</evidence>
<dbReference type="GO" id="GO:0000981">
    <property type="term" value="F:DNA-binding transcription factor activity, RNA polymerase II-specific"/>
    <property type="evidence" value="ECO:0007669"/>
    <property type="project" value="InterPro"/>
</dbReference>
<dbReference type="PROSITE" id="PS50048">
    <property type="entry name" value="ZN2_CY6_FUNGAL_2"/>
    <property type="match status" value="1"/>
</dbReference>
<accession>A0A319DGJ3</accession>
<evidence type="ECO:0000256" key="3">
    <source>
        <dbReference type="ARBA" id="ARBA00022833"/>
    </source>
</evidence>
<dbReference type="Proteomes" id="UP000247810">
    <property type="component" value="Unassembled WGS sequence"/>
</dbReference>
<evidence type="ECO:0000313" key="10">
    <source>
        <dbReference type="EMBL" id="PYH93377.1"/>
    </source>
</evidence>
<organism evidence="10 11">
    <name type="scientific">Aspergillus ellipticus CBS 707.79</name>
    <dbReference type="NCBI Taxonomy" id="1448320"/>
    <lineage>
        <taxon>Eukaryota</taxon>
        <taxon>Fungi</taxon>
        <taxon>Dikarya</taxon>
        <taxon>Ascomycota</taxon>
        <taxon>Pezizomycotina</taxon>
        <taxon>Eurotiomycetes</taxon>
        <taxon>Eurotiomycetidae</taxon>
        <taxon>Eurotiales</taxon>
        <taxon>Aspergillaceae</taxon>
        <taxon>Aspergillus</taxon>
        <taxon>Aspergillus subgen. Circumdati</taxon>
    </lineage>
</organism>
<dbReference type="EMBL" id="KZ825894">
    <property type="protein sequence ID" value="PYH93377.1"/>
    <property type="molecule type" value="Genomic_DNA"/>
</dbReference>
<gene>
    <name evidence="10" type="ORF">BO71DRAFT_478484</name>
</gene>
<dbReference type="CDD" id="cd00067">
    <property type="entry name" value="GAL4"/>
    <property type="match status" value="1"/>
</dbReference>
<evidence type="ECO:0000259" key="9">
    <source>
        <dbReference type="PROSITE" id="PS50048"/>
    </source>
</evidence>
<keyword evidence="4" id="KW-0805">Transcription regulation</keyword>
<dbReference type="GO" id="GO:0045944">
    <property type="term" value="P:positive regulation of transcription by RNA polymerase II"/>
    <property type="evidence" value="ECO:0007669"/>
    <property type="project" value="TreeGrafter"/>
</dbReference>
<dbReference type="GO" id="GO:0005634">
    <property type="term" value="C:nucleus"/>
    <property type="evidence" value="ECO:0007669"/>
    <property type="project" value="UniProtKB-SubCell"/>
</dbReference>
<evidence type="ECO:0000256" key="5">
    <source>
        <dbReference type="ARBA" id="ARBA00023125"/>
    </source>
</evidence>
<dbReference type="GO" id="GO:0006351">
    <property type="term" value="P:DNA-templated transcription"/>
    <property type="evidence" value="ECO:0007669"/>
    <property type="project" value="InterPro"/>
</dbReference>
<dbReference type="VEuPathDB" id="FungiDB:BO71DRAFT_478484"/>
<keyword evidence="3" id="KW-0862">Zinc</keyword>
<dbReference type="PANTHER" id="PTHR47782">
    <property type="entry name" value="ZN(II)2CYS6 TRANSCRIPTION FACTOR (EUROFUNG)-RELATED"/>
    <property type="match status" value="1"/>
</dbReference>
<keyword evidence="7" id="KW-0539">Nucleus</keyword>
<keyword evidence="11" id="KW-1185">Reference proteome</keyword>
<dbReference type="Pfam" id="PF00172">
    <property type="entry name" value="Zn_clus"/>
    <property type="match status" value="1"/>
</dbReference>
<feature type="compositionally biased region" description="Polar residues" evidence="8">
    <location>
        <begin position="146"/>
        <end position="156"/>
    </location>
</feature>
<dbReference type="AlphaFoldDB" id="A0A319DGJ3"/>
<keyword evidence="2" id="KW-0479">Metal-binding</keyword>
<sequence>MPRARRSTKVCARCRKRKTKCDFKFPACTTCKLTNVTCFGFDPANREAVPRSLVKSLEARVTEFEVRMLEFQAAPQNLPYLVTSALAQATISVGIPSGGSFLSSKVSSASFFRSSCPPLAVVREKRQSISDDSMVDSAEKQPKPNNPANKYNSGTPINLNSVPLPAINRMIRNYVDTHLPQYPCLSASMLDDIVHQIQHEKPGDTDSLLLHGIPTASGLGHFEYLALLVALAISSMTLTWKADDQARAASESFYNSAIKHLQVLRDHSEIQALQISLLLAHYAHMCPERADNWTCIANAIRIVMNLGLYMDCPDDIVGEEARQRNELFWVAYGMERSLCTNLRLPLSLPQEAITAKLSLSESFTSIPPAGTVNRNSVAYHICRYRALETEVHRVLHLEEDLHKFGSATIEEWIERITQRLKTWYEKAQSYSKYDMLEFKNVQLYHLLARIHRPTPRLRLRGPEDRKIVLDSSLVLIEDYLGQERRRSLFYPWHGVHILFETAVIALEACWSSRDHGVLHDQAKGMLEVKIPQCLQLLTNIGQRWDEAAVCADRLRPLVQKVMAAFGCEGDGLFSIVDEEWITTEIQDLLFTDGPLTWNRSAPGEDSFGTNESDPMLFNNLGDNNIAFFSWDPDWDVMPSDPILE</sequence>
<dbReference type="OrthoDB" id="25921at2759"/>
<feature type="region of interest" description="Disordered" evidence="8">
    <location>
        <begin position="127"/>
        <end position="156"/>
    </location>
</feature>
<dbReference type="GO" id="GO:0008270">
    <property type="term" value="F:zinc ion binding"/>
    <property type="evidence" value="ECO:0007669"/>
    <property type="project" value="InterPro"/>
</dbReference>
<name>A0A319DGJ3_9EURO</name>
<reference evidence="10 11" key="1">
    <citation type="submission" date="2018-02" db="EMBL/GenBank/DDBJ databases">
        <title>The genomes of Aspergillus section Nigri reveals drivers in fungal speciation.</title>
        <authorList>
            <consortium name="DOE Joint Genome Institute"/>
            <person name="Vesth T.C."/>
            <person name="Nybo J."/>
            <person name="Theobald S."/>
            <person name="Brandl J."/>
            <person name="Frisvad J.C."/>
            <person name="Nielsen K.F."/>
            <person name="Lyhne E.K."/>
            <person name="Kogle M.E."/>
            <person name="Kuo A."/>
            <person name="Riley R."/>
            <person name="Clum A."/>
            <person name="Nolan M."/>
            <person name="Lipzen A."/>
            <person name="Salamov A."/>
            <person name="Henrissat B."/>
            <person name="Wiebenga A."/>
            <person name="De vries R.P."/>
            <person name="Grigoriev I.V."/>
            <person name="Mortensen U.H."/>
            <person name="Andersen M.R."/>
            <person name="Baker S.E."/>
        </authorList>
    </citation>
    <scope>NUCLEOTIDE SEQUENCE [LARGE SCALE GENOMIC DNA]</scope>
    <source>
        <strain evidence="10 11">CBS 707.79</strain>
    </source>
</reference>
<dbReference type="PANTHER" id="PTHR47782:SF1">
    <property type="entry name" value="PYRIMIDINE PATHWAY REGULATORY PROTEIN 1"/>
    <property type="match status" value="1"/>
</dbReference>
<dbReference type="GO" id="GO:0043565">
    <property type="term" value="F:sequence-specific DNA binding"/>
    <property type="evidence" value="ECO:0007669"/>
    <property type="project" value="TreeGrafter"/>
</dbReference>
<feature type="domain" description="Zn(2)-C6 fungal-type" evidence="9">
    <location>
        <begin position="10"/>
        <end position="38"/>
    </location>
</feature>
<keyword evidence="6" id="KW-0804">Transcription</keyword>
<evidence type="ECO:0000256" key="7">
    <source>
        <dbReference type="ARBA" id="ARBA00023242"/>
    </source>
</evidence>